<dbReference type="PANTHER" id="PTHR43792:SF1">
    <property type="entry name" value="N-ACETYLTRANSFERASE DOMAIN-CONTAINING PROTEIN"/>
    <property type="match status" value="1"/>
</dbReference>
<feature type="domain" description="N-acetyltransferase" evidence="1">
    <location>
        <begin position="8"/>
        <end position="165"/>
    </location>
</feature>
<name>A0A9X4J1P3_9VIBR</name>
<dbReference type="SUPFAM" id="SSF55729">
    <property type="entry name" value="Acyl-CoA N-acyltransferases (Nat)"/>
    <property type="match status" value="1"/>
</dbReference>
<reference evidence="2" key="1">
    <citation type="submission" date="2022-02" db="EMBL/GenBank/DDBJ databases">
        <title>Emergence and expansion in Europe of a Vibrio aestuarianus clonal complex pathogenic for oysters.</title>
        <authorList>
            <person name="Mesnil A."/>
            <person name="Travers M.-A."/>
        </authorList>
    </citation>
    <scope>NUCLEOTIDE SEQUENCE</scope>
    <source>
        <strain evidence="2">151-ITT-15-cp-1</strain>
    </source>
</reference>
<comment type="caution">
    <text evidence="2">The sequence shown here is derived from an EMBL/GenBank/DDBJ whole genome shotgun (WGS) entry which is preliminary data.</text>
</comment>
<evidence type="ECO:0000313" key="2">
    <source>
        <dbReference type="EMBL" id="MDE1358787.1"/>
    </source>
</evidence>
<protein>
    <submittedName>
        <fullName evidence="2">GNAT family N-acetyltransferase</fullName>
    </submittedName>
</protein>
<dbReference type="PROSITE" id="PS51186">
    <property type="entry name" value="GNAT"/>
    <property type="match status" value="1"/>
</dbReference>
<dbReference type="InterPro" id="IPR000182">
    <property type="entry name" value="GNAT_dom"/>
</dbReference>
<dbReference type="PANTHER" id="PTHR43792">
    <property type="entry name" value="GNAT FAMILY, PUTATIVE (AFU_ORTHOLOGUE AFUA_3G00765)-RELATED-RELATED"/>
    <property type="match status" value="1"/>
</dbReference>
<evidence type="ECO:0000259" key="1">
    <source>
        <dbReference type="PROSITE" id="PS51186"/>
    </source>
</evidence>
<sequence>MKIGTDRLEMTQITADDWDLYQSLNRDPAVINFCFDEPSFKEIEENFNSRLPVWNKASEHWLCLTITLNETGEKIGVTGFRMRDGVAEVGFLFQAKYHGLGYGSESLKALIKWASEEQGIQSFNAVVTEGNIGSEKVLTKCGFSLKEIIPDAYEIGGKWYADHIYQYGKIAL</sequence>
<evidence type="ECO:0000313" key="3">
    <source>
        <dbReference type="Proteomes" id="UP001140973"/>
    </source>
</evidence>
<dbReference type="InterPro" id="IPR016181">
    <property type="entry name" value="Acyl_CoA_acyltransferase"/>
</dbReference>
<organism evidence="2 3">
    <name type="scientific">Vibrio aestuarianus</name>
    <dbReference type="NCBI Taxonomy" id="28171"/>
    <lineage>
        <taxon>Bacteria</taxon>
        <taxon>Pseudomonadati</taxon>
        <taxon>Pseudomonadota</taxon>
        <taxon>Gammaproteobacteria</taxon>
        <taxon>Vibrionales</taxon>
        <taxon>Vibrionaceae</taxon>
        <taxon>Vibrio</taxon>
    </lineage>
</organism>
<dbReference type="Gene3D" id="3.40.630.30">
    <property type="match status" value="1"/>
</dbReference>
<dbReference type="AlphaFoldDB" id="A0A9X4J1P3"/>
<dbReference type="Proteomes" id="UP001140973">
    <property type="component" value="Unassembled WGS sequence"/>
</dbReference>
<dbReference type="Pfam" id="PF13302">
    <property type="entry name" value="Acetyltransf_3"/>
    <property type="match status" value="1"/>
</dbReference>
<accession>A0A9X4J1P3</accession>
<dbReference type="InterPro" id="IPR051531">
    <property type="entry name" value="N-acetyltransferase"/>
</dbReference>
<dbReference type="GO" id="GO:0016747">
    <property type="term" value="F:acyltransferase activity, transferring groups other than amino-acyl groups"/>
    <property type="evidence" value="ECO:0007669"/>
    <property type="project" value="InterPro"/>
</dbReference>
<gene>
    <name evidence="2" type="ORF">L9W73_15985</name>
</gene>
<dbReference type="EMBL" id="JAKNAP010000089">
    <property type="protein sequence ID" value="MDE1358787.1"/>
    <property type="molecule type" value="Genomic_DNA"/>
</dbReference>
<dbReference type="RefSeq" id="WP_274674223.1">
    <property type="nucleotide sequence ID" value="NZ_JAKNAP010000089.1"/>
</dbReference>
<proteinExistence type="predicted"/>